<keyword evidence="4" id="KW-0156">Chromatin regulator</keyword>
<dbReference type="Gene3D" id="3.30.40.10">
    <property type="entry name" value="Zinc/RING finger domain, C3HC4 (zinc finger)"/>
    <property type="match status" value="1"/>
</dbReference>
<comment type="caution">
    <text evidence="7">The sequence shown here is derived from an EMBL/GenBank/DDBJ whole genome shotgun (WGS) entry which is preliminary data.</text>
</comment>
<dbReference type="PROSITE" id="PS50280">
    <property type="entry name" value="SET"/>
    <property type="match status" value="1"/>
</dbReference>
<keyword evidence="1" id="KW-0479">Metal-binding</keyword>
<dbReference type="InterPro" id="IPR011011">
    <property type="entry name" value="Znf_FYVE_PHD"/>
</dbReference>
<dbReference type="SUPFAM" id="SSF82199">
    <property type="entry name" value="SET domain"/>
    <property type="match status" value="1"/>
</dbReference>
<feature type="compositionally biased region" description="Basic and acidic residues" evidence="5">
    <location>
        <begin position="757"/>
        <end position="770"/>
    </location>
</feature>
<evidence type="ECO:0000256" key="3">
    <source>
        <dbReference type="ARBA" id="ARBA00022833"/>
    </source>
</evidence>
<dbReference type="InterPro" id="IPR013083">
    <property type="entry name" value="Znf_RING/FYVE/PHD"/>
</dbReference>
<keyword evidence="8" id="KW-1185">Reference proteome</keyword>
<evidence type="ECO:0000313" key="8">
    <source>
        <dbReference type="Proteomes" id="UP001378960"/>
    </source>
</evidence>
<dbReference type="SMART" id="SM00249">
    <property type="entry name" value="PHD"/>
    <property type="match status" value="1"/>
</dbReference>
<dbReference type="InterPro" id="IPR001214">
    <property type="entry name" value="SET_dom"/>
</dbReference>
<dbReference type="EMBL" id="BTGB01000004">
    <property type="protein sequence ID" value="GMM46714.1"/>
    <property type="molecule type" value="Genomic_DNA"/>
</dbReference>
<feature type="compositionally biased region" description="Basic and acidic residues" evidence="5">
    <location>
        <begin position="143"/>
        <end position="152"/>
    </location>
</feature>
<dbReference type="GO" id="GO:0034967">
    <property type="term" value="C:Set3 complex"/>
    <property type="evidence" value="ECO:0007669"/>
    <property type="project" value="TreeGrafter"/>
</dbReference>
<feature type="compositionally biased region" description="Basic and acidic residues" evidence="5">
    <location>
        <begin position="169"/>
        <end position="183"/>
    </location>
</feature>
<dbReference type="AlphaFoldDB" id="A0AAV5R7X2"/>
<dbReference type="Pfam" id="PF20826">
    <property type="entry name" value="PHD_5"/>
    <property type="match status" value="1"/>
</dbReference>
<dbReference type="Gene3D" id="2.170.270.10">
    <property type="entry name" value="SET domain"/>
    <property type="match status" value="1"/>
</dbReference>
<evidence type="ECO:0000256" key="1">
    <source>
        <dbReference type="ARBA" id="ARBA00022723"/>
    </source>
</evidence>
<feature type="domain" description="SET" evidence="6">
    <location>
        <begin position="371"/>
        <end position="507"/>
    </location>
</feature>
<feature type="compositionally biased region" description="Basic and acidic residues" evidence="5">
    <location>
        <begin position="636"/>
        <end position="653"/>
    </location>
</feature>
<protein>
    <submittedName>
        <fullName evidence="7">Histone-binding protein</fullName>
    </submittedName>
</protein>
<dbReference type="Pfam" id="PF00856">
    <property type="entry name" value="SET"/>
    <property type="match status" value="1"/>
</dbReference>
<dbReference type="PROSITE" id="PS01359">
    <property type="entry name" value="ZF_PHD_1"/>
    <property type="match status" value="1"/>
</dbReference>
<evidence type="ECO:0000259" key="6">
    <source>
        <dbReference type="PROSITE" id="PS50280"/>
    </source>
</evidence>
<name>A0AAV5R7X2_PICKL</name>
<feature type="region of interest" description="Disordered" evidence="5">
    <location>
        <begin position="143"/>
        <end position="204"/>
    </location>
</feature>
<feature type="region of interest" description="Disordered" evidence="5">
    <location>
        <begin position="635"/>
        <end position="658"/>
    </location>
</feature>
<reference evidence="7 8" key="1">
    <citation type="journal article" date="2023" name="Elife">
        <title>Identification of key yeast species and microbe-microbe interactions impacting larval growth of Drosophila in the wild.</title>
        <authorList>
            <person name="Mure A."/>
            <person name="Sugiura Y."/>
            <person name="Maeda R."/>
            <person name="Honda K."/>
            <person name="Sakurai N."/>
            <person name="Takahashi Y."/>
            <person name="Watada M."/>
            <person name="Katoh T."/>
            <person name="Gotoh A."/>
            <person name="Gotoh Y."/>
            <person name="Taniguchi I."/>
            <person name="Nakamura K."/>
            <person name="Hayashi T."/>
            <person name="Katayama T."/>
            <person name="Uemura T."/>
            <person name="Hattori Y."/>
        </authorList>
    </citation>
    <scope>NUCLEOTIDE SEQUENCE [LARGE SCALE GENOMIC DNA]</scope>
    <source>
        <strain evidence="7 8">PK-24</strain>
    </source>
</reference>
<dbReference type="GO" id="GO:0070210">
    <property type="term" value="C:Rpd3L-Expanded complex"/>
    <property type="evidence" value="ECO:0007669"/>
    <property type="project" value="TreeGrafter"/>
</dbReference>
<evidence type="ECO:0000313" key="7">
    <source>
        <dbReference type="EMBL" id="GMM46714.1"/>
    </source>
</evidence>
<keyword evidence="3" id="KW-0862">Zinc</keyword>
<dbReference type="Proteomes" id="UP001378960">
    <property type="component" value="Unassembled WGS sequence"/>
</dbReference>
<dbReference type="InterPro" id="IPR001965">
    <property type="entry name" value="Znf_PHD"/>
</dbReference>
<feature type="region of interest" description="Disordered" evidence="5">
    <location>
        <begin position="746"/>
        <end position="770"/>
    </location>
</feature>
<proteinExistence type="predicted"/>
<gene>
    <name evidence="7" type="ORF">DAPK24_032890</name>
</gene>
<organism evidence="7 8">
    <name type="scientific">Pichia kluyveri</name>
    <name type="common">Yeast</name>
    <dbReference type="NCBI Taxonomy" id="36015"/>
    <lineage>
        <taxon>Eukaryota</taxon>
        <taxon>Fungi</taxon>
        <taxon>Dikarya</taxon>
        <taxon>Ascomycota</taxon>
        <taxon>Saccharomycotina</taxon>
        <taxon>Pichiomycetes</taxon>
        <taxon>Pichiales</taxon>
        <taxon>Pichiaceae</taxon>
        <taxon>Pichia</taxon>
    </lineage>
</organism>
<feature type="compositionally biased region" description="Polar residues" evidence="5">
    <location>
        <begin position="746"/>
        <end position="756"/>
    </location>
</feature>
<dbReference type="InterPro" id="IPR046341">
    <property type="entry name" value="SET_dom_sf"/>
</dbReference>
<evidence type="ECO:0000256" key="4">
    <source>
        <dbReference type="ARBA" id="ARBA00022853"/>
    </source>
</evidence>
<dbReference type="GO" id="GO:0008270">
    <property type="term" value="F:zinc ion binding"/>
    <property type="evidence" value="ECO:0007669"/>
    <property type="project" value="UniProtKB-KW"/>
</dbReference>
<dbReference type="PANTHER" id="PTHR46462:SF3">
    <property type="entry name" value="UPSET, ISOFORM A"/>
    <property type="match status" value="1"/>
</dbReference>
<accession>A0AAV5R7X2</accession>
<dbReference type="GO" id="GO:0006355">
    <property type="term" value="P:regulation of DNA-templated transcription"/>
    <property type="evidence" value="ECO:0007669"/>
    <property type="project" value="TreeGrafter"/>
</dbReference>
<dbReference type="SUPFAM" id="SSF57903">
    <property type="entry name" value="FYVE/PHD zinc finger"/>
    <property type="match status" value="1"/>
</dbReference>
<evidence type="ECO:0000256" key="2">
    <source>
        <dbReference type="ARBA" id="ARBA00022771"/>
    </source>
</evidence>
<dbReference type="CDD" id="cd15550">
    <property type="entry name" value="PHD_MLL5"/>
    <property type="match status" value="1"/>
</dbReference>
<dbReference type="InterPro" id="IPR019786">
    <property type="entry name" value="Zinc_finger_PHD-type_CS"/>
</dbReference>
<dbReference type="GO" id="GO:0006325">
    <property type="term" value="P:chromatin organization"/>
    <property type="evidence" value="ECO:0007669"/>
    <property type="project" value="UniProtKB-KW"/>
</dbReference>
<dbReference type="PANTHER" id="PTHR46462">
    <property type="entry name" value="UPSET, ISOFORM A"/>
    <property type="match status" value="1"/>
</dbReference>
<keyword evidence="2" id="KW-0863">Zinc-finger</keyword>
<dbReference type="SMART" id="SM00317">
    <property type="entry name" value="SET"/>
    <property type="match status" value="1"/>
</dbReference>
<evidence type="ECO:0000256" key="5">
    <source>
        <dbReference type="SAM" id="MobiDB-lite"/>
    </source>
</evidence>
<sequence length="791" mass="89443">MSQNSIPMIPTDSQDNEAAGLLMLFSNQSKRLTSNPVSESVPVIVSPPTVPINTQISNKPVDQNIQMTRRNSSIQRDHQLQNNSSLLDSMTKSPGPAAAALASENGSNKAIVAAAALAAAAATPIPIIHKSLPENGFKIKREKEEEKEKGKEFTTNNVLKPGISLKSDNNQRDEKRGRREERSSSQNMNNKRKHKESLVEPTIPSYAVGPDSGIISCICGYDHDDGLTIQCDKCFRWQHLVCMGFKSIDDTPDDFQCNLCNKNLHVDEQKAKKLQLKFLNDEKSKKKRDSNEAVKDNTKNNGIIQFKRKKTDDNSNEIIGVNKYKSLYYPIDYYVFKSSSIKSLINQLPIILKKNNDKLIPIVKVDKFGLNKLPINNSYLNIKGPTENAKAKFCGISKLGLFSTKSIKENSCISLMTGEIDTKPNYIMDKVNKYWILGCPKPSVYFHPNLPIVIDQRGLGNFTRFIRKSCQPNCEIKTIISNKNEISFGIFTTKEIKSEIELTLPWEWDDNHPILKLINEDEENFENMNDFNNDDKITIINSILSILDLTECACSNFSSTCIVNKTKKYSTYLQRNSRKSNFSIISPTPNQKHIPIEQRFIERDNYILNYIKNSKNENDDGNGNVSDVNEVEINGEETKEERAQSNNNTKDEIVIDDENDGDDSNKFVFKAKKKSSLYNLHILPKQLELLKKYNEINDNNNNIKVNLTNIIIDKENGVSSGSEEIINLPIPVEVNPEVLKKIAQKTPTEMNTSIENKNSETENKKSVEGIEEKPKIVKRFSLADYKKKKTG</sequence>